<dbReference type="InterPro" id="IPR000760">
    <property type="entry name" value="Inositol_monophosphatase-like"/>
</dbReference>
<dbReference type="Pfam" id="PF00459">
    <property type="entry name" value="Inositol_P"/>
    <property type="match status" value="1"/>
</dbReference>
<dbReference type="GO" id="GO:0006020">
    <property type="term" value="P:inositol metabolic process"/>
    <property type="evidence" value="ECO:0007669"/>
    <property type="project" value="TreeGrafter"/>
</dbReference>
<dbReference type="PANTHER" id="PTHR20854:SF4">
    <property type="entry name" value="INOSITOL-1-MONOPHOSPHATASE-RELATED"/>
    <property type="match status" value="1"/>
</dbReference>
<proteinExistence type="inferred from homology"/>
<comment type="cofactor">
    <cofactor evidence="2">
        <name>Mg(2+)</name>
        <dbReference type="ChEBI" id="CHEBI:18420"/>
    </cofactor>
</comment>
<feature type="binding site" evidence="2">
    <location>
        <position position="212"/>
    </location>
    <ligand>
        <name>Mg(2+)</name>
        <dbReference type="ChEBI" id="CHEBI:18420"/>
        <label>1</label>
        <note>catalytic</note>
    </ligand>
</feature>
<reference evidence="3" key="1">
    <citation type="journal article" date="2020" name="mSystems">
        <title>Genome- and Community-Level Interaction Insights into Carbon Utilization and Element Cycling Functions of Hydrothermarchaeota in Hydrothermal Sediment.</title>
        <authorList>
            <person name="Zhou Z."/>
            <person name="Liu Y."/>
            <person name="Xu W."/>
            <person name="Pan J."/>
            <person name="Luo Z.H."/>
            <person name="Li M."/>
        </authorList>
    </citation>
    <scope>NUCLEOTIDE SEQUENCE [LARGE SCALE GENOMIC DNA]</scope>
    <source>
        <strain evidence="3">HyVt-505</strain>
    </source>
</reference>
<dbReference type="Proteomes" id="UP000885832">
    <property type="component" value="Unassembled WGS sequence"/>
</dbReference>
<keyword evidence="2" id="KW-0479">Metal-binding</keyword>
<dbReference type="GO" id="GO:0008934">
    <property type="term" value="F:inositol monophosphate 1-phosphatase activity"/>
    <property type="evidence" value="ECO:0007669"/>
    <property type="project" value="TreeGrafter"/>
</dbReference>
<dbReference type="Gene3D" id="3.30.540.10">
    <property type="entry name" value="Fructose-1,6-Bisphosphatase, subunit A, domain 1"/>
    <property type="match status" value="1"/>
</dbReference>
<feature type="binding site" evidence="2">
    <location>
        <position position="91"/>
    </location>
    <ligand>
        <name>Mg(2+)</name>
        <dbReference type="ChEBI" id="CHEBI:18420"/>
        <label>1</label>
        <note>catalytic</note>
    </ligand>
</feature>
<feature type="binding site" evidence="2">
    <location>
        <position position="90"/>
    </location>
    <ligand>
        <name>Mg(2+)</name>
        <dbReference type="ChEBI" id="CHEBI:18420"/>
        <label>2</label>
    </ligand>
</feature>
<dbReference type="PANTHER" id="PTHR20854">
    <property type="entry name" value="INOSITOL MONOPHOSPHATASE"/>
    <property type="match status" value="1"/>
</dbReference>
<evidence type="ECO:0000256" key="2">
    <source>
        <dbReference type="PIRSR" id="PIRSR600760-2"/>
    </source>
</evidence>
<accession>A0A832N362</accession>
<protein>
    <submittedName>
        <fullName evidence="3">Inositol monophosphatase family protein</fullName>
    </submittedName>
</protein>
<feature type="binding site" evidence="2">
    <location>
        <position position="88"/>
    </location>
    <ligand>
        <name>Mg(2+)</name>
        <dbReference type="ChEBI" id="CHEBI:18420"/>
        <label>1</label>
        <note>catalytic</note>
    </ligand>
</feature>
<evidence type="ECO:0000256" key="1">
    <source>
        <dbReference type="ARBA" id="ARBA00009759"/>
    </source>
</evidence>
<dbReference type="SUPFAM" id="SSF56655">
    <property type="entry name" value="Carbohydrate phosphatase"/>
    <property type="match status" value="1"/>
</dbReference>
<keyword evidence="2" id="KW-0460">Magnesium</keyword>
<organism evidence="3">
    <name type="scientific">Candidatus Tenderia electrophaga</name>
    <dbReference type="NCBI Taxonomy" id="1748243"/>
    <lineage>
        <taxon>Bacteria</taxon>
        <taxon>Pseudomonadati</taxon>
        <taxon>Pseudomonadota</taxon>
        <taxon>Gammaproteobacteria</taxon>
        <taxon>Candidatus Tenderiales</taxon>
        <taxon>Candidatus Tenderiaceae</taxon>
        <taxon>Candidatus Tenderia</taxon>
    </lineage>
</organism>
<comment type="caution">
    <text evidence="3">The sequence shown here is derived from an EMBL/GenBank/DDBJ whole genome shotgun (WGS) entry which is preliminary data.</text>
</comment>
<dbReference type="EMBL" id="DRNF01000170">
    <property type="protein sequence ID" value="HHJ80520.1"/>
    <property type="molecule type" value="Genomic_DNA"/>
</dbReference>
<sequence length="267" mass="29670">MPLPDLEQLRQIVINAARQELLPRFTKVSRHDKADGSFITAADLAAQQHIETELKQHWPDIPCLGEEMTEAEQNSLINDQSQPLWILDPLDGTSNFAAGLPFFSTSLALLYQGEIVLGVVYDPSRDECFSARKAAGAWCNGVALGQHRPQGPLKKGTALVDFKRLPATLAHRLLDDTPYSSQRSHGSVALDWCWMAAGRCHVYLHGKQKLWDYAAGYLVFSEMAGHACTLTGEQVYQPTLAPRSAVAALDQDLYREWTEWLGIKPSI</sequence>
<dbReference type="GO" id="GO:0046872">
    <property type="term" value="F:metal ion binding"/>
    <property type="evidence" value="ECO:0007669"/>
    <property type="project" value="UniProtKB-KW"/>
</dbReference>
<feature type="binding site" evidence="2">
    <location>
        <position position="66"/>
    </location>
    <ligand>
        <name>Mg(2+)</name>
        <dbReference type="ChEBI" id="CHEBI:18420"/>
        <label>1</label>
        <note>catalytic</note>
    </ligand>
</feature>
<evidence type="ECO:0000313" key="3">
    <source>
        <dbReference type="EMBL" id="HHJ80520.1"/>
    </source>
</evidence>
<dbReference type="AlphaFoldDB" id="A0A832N362"/>
<dbReference type="GO" id="GO:0007165">
    <property type="term" value="P:signal transduction"/>
    <property type="evidence" value="ECO:0007669"/>
    <property type="project" value="TreeGrafter"/>
</dbReference>
<comment type="similarity">
    <text evidence="1">Belongs to the inositol monophosphatase superfamily.</text>
</comment>
<name>A0A832N362_9GAMM</name>
<gene>
    <name evidence="3" type="ORF">ENJ65_02685</name>
</gene>
<dbReference type="PRINTS" id="PR00377">
    <property type="entry name" value="IMPHPHTASES"/>
</dbReference>
<dbReference type="CDD" id="cd01637">
    <property type="entry name" value="IMPase_like"/>
    <property type="match status" value="1"/>
</dbReference>
<dbReference type="Gene3D" id="3.40.190.80">
    <property type="match status" value="1"/>
</dbReference>